<dbReference type="Proteomes" id="UP000183700">
    <property type="component" value="Unassembled WGS sequence"/>
</dbReference>
<dbReference type="AlphaFoldDB" id="A0A1L8SWL8"/>
<proteinExistence type="predicted"/>
<organism evidence="1 2">
    <name type="scientific">Enterococcus devriesei</name>
    <dbReference type="NCBI Taxonomy" id="319970"/>
    <lineage>
        <taxon>Bacteria</taxon>
        <taxon>Bacillati</taxon>
        <taxon>Bacillota</taxon>
        <taxon>Bacilli</taxon>
        <taxon>Lactobacillales</taxon>
        <taxon>Enterococcaceae</taxon>
        <taxon>Enterococcus</taxon>
    </lineage>
</organism>
<reference evidence="1 2" key="1">
    <citation type="submission" date="2014-12" db="EMBL/GenBank/DDBJ databases">
        <title>Draft genome sequences of 29 type strains of Enterococci.</title>
        <authorList>
            <person name="Zhong Z."/>
            <person name="Sun Z."/>
            <person name="Liu W."/>
            <person name="Zhang W."/>
            <person name="Zhang H."/>
        </authorList>
    </citation>
    <scope>NUCLEOTIDE SEQUENCE [LARGE SCALE GENOMIC DNA]</scope>
    <source>
        <strain evidence="1 2">DSM 22802</strain>
    </source>
</reference>
<evidence type="ECO:0000313" key="1">
    <source>
        <dbReference type="EMBL" id="OJG36366.1"/>
    </source>
</evidence>
<name>A0A1L8SWL8_9ENTE</name>
<dbReference type="EMBL" id="JXKM01000003">
    <property type="protein sequence ID" value="OJG36366.1"/>
    <property type="molecule type" value="Genomic_DNA"/>
</dbReference>
<dbReference type="STRING" id="319970.RV00_GL001725"/>
<sequence length="61" mass="7723">MERKVTKTVKKFFFYFKEYFHSKEWKYLLIRYFPIRQYAEKIIKSLKKRTDKQQPLPLNTT</sequence>
<gene>
    <name evidence="1" type="ORF">RV00_GL001725</name>
</gene>
<accession>A0A1L8SWL8</accession>
<evidence type="ECO:0000313" key="2">
    <source>
        <dbReference type="Proteomes" id="UP000183700"/>
    </source>
</evidence>
<comment type="caution">
    <text evidence="1">The sequence shown here is derived from an EMBL/GenBank/DDBJ whole genome shotgun (WGS) entry which is preliminary data.</text>
</comment>
<protein>
    <submittedName>
        <fullName evidence="1">Uncharacterized protein</fullName>
    </submittedName>
</protein>
<keyword evidence="2" id="KW-1185">Reference proteome</keyword>